<reference evidence="3 4" key="1">
    <citation type="journal article" date="2018" name="Aquat. Microb. Ecol.">
        <title>Gammaproteobacterial methanotrophs dominate.</title>
        <authorList>
            <person name="Rissanen A.J."/>
            <person name="Saarenheimo J."/>
            <person name="Tiirola M."/>
            <person name="Peura S."/>
            <person name="Aalto S.L."/>
            <person name="Karvinen A."/>
            <person name="Nykanen H."/>
        </authorList>
    </citation>
    <scope>NUCLEOTIDE SEQUENCE [LARGE SCALE GENOMIC DNA]</scope>
    <source>
        <strain evidence="3">AMbin10</strain>
    </source>
</reference>
<feature type="signal peptide" evidence="2">
    <location>
        <begin position="1"/>
        <end position="19"/>
    </location>
</feature>
<evidence type="ECO:0000313" key="3">
    <source>
        <dbReference type="EMBL" id="PZN79984.1"/>
    </source>
</evidence>
<dbReference type="EMBL" id="QJPH01000289">
    <property type="protein sequence ID" value="PZN79984.1"/>
    <property type="molecule type" value="Genomic_DNA"/>
</dbReference>
<comment type="caution">
    <text evidence="3">The sequence shown here is derived from an EMBL/GenBank/DDBJ whole genome shotgun (WGS) entry which is preliminary data.</text>
</comment>
<feature type="compositionally biased region" description="Basic and acidic residues" evidence="1">
    <location>
        <begin position="50"/>
        <end position="60"/>
    </location>
</feature>
<gene>
    <name evidence="3" type="ORF">DM484_10550</name>
</gene>
<dbReference type="NCBIfam" id="NF033171">
    <property type="entry name" value="lipo_LIC11139"/>
    <property type="match status" value="1"/>
</dbReference>
<accession>A0A2W4T5G1</accession>
<dbReference type="AlphaFoldDB" id="A0A2W4T5G1"/>
<keyword evidence="2" id="KW-0732">Signal</keyword>
<dbReference type="Proteomes" id="UP000249396">
    <property type="component" value="Unassembled WGS sequence"/>
</dbReference>
<evidence type="ECO:0008006" key="5">
    <source>
        <dbReference type="Google" id="ProtNLM"/>
    </source>
</evidence>
<feature type="region of interest" description="Disordered" evidence="1">
    <location>
        <begin position="26"/>
        <end position="60"/>
    </location>
</feature>
<evidence type="ECO:0000256" key="1">
    <source>
        <dbReference type="SAM" id="MobiDB-lite"/>
    </source>
</evidence>
<dbReference type="PROSITE" id="PS51257">
    <property type="entry name" value="PROKAR_LIPOPROTEIN"/>
    <property type="match status" value="1"/>
</dbReference>
<name>A0A2W4T5G1_9GAMM</name>
<feature type="compositionally biased region" description="Low complexity" evidence="1">
    <location>
        <begin position="26"/>
        <end position="49"/>
    </location>
</feature>
<proteinExistence type="predicted"/>
<protein>
    <recommendedName>
        <fullName evidence="5">Lipoprotein</fullName>
    </recommendedName>
</protein>
<feature type="chain" id="PRO_5016005495" description="Lipoprotein" evidence="2">
    <location>
        <begin position="20"/>
        <end position="143"/>
    </location>
</feature>
<sequence>MTRLLLHIALLTAAVLISACSFSESSKSSSTSSGSSSDLASSPSSLVPSSKEKKKEGYEKDVRDYTAEYVKSSDANTENFRTRLGKIAAKYELTQWDQDKSTYVAIGQGLRKARLSKPQYEAFKTSLGDSLPWKMEAIDGGYK</sequence>
<evidence type="ECO:0000256" key="2">
    <source>
        <dbReference type="SAM" id="SignalP"/>
    </source>
</evidence>
<evidence type="ECO:0000313" key="4">
    <source>
        <dbReference type="Proteomes" id="UP000249396"/>
    </source>
</evidence>
<organism evidence="3 4">
    <name type="scientific">Candidatus Methylumidiphilus alinenensis</name>
    <dbReference type="NCBI Taxonomy" id="2202197"/>
    <lineage>
        <taxon>Bacteria</taxon>
        <taxon>Pseudomonadati</taxon>
        <taxon>Pseudomonadota</taxon>
        <taxon>Gammaproteobacteria</taxon>
        <taxon>Methylococcales</taxon>
        <taxon>Candidatus Methylumidiphilus</taxon>
    </lineage>
</organism>